<evidence type="ECO:0000313" key="4">
    <source>
        <dbReference type="Proteomes" id="UP001232992"/>
    </source>
</evidence>
<dbReference type="RefSeq" id="WP_283758565.1">
    <property type="nucleotide sequence ID" value="NZ_JAQOSQ010000011.1"/>
</dbReference>
<sequence>MIEEVPFNEDSPSNGEHQYLPLFSEEDGISLEDGIQCLEESIQCLEDGIQYLEDNENFGLFLGIILTICLSAPPLNAILHRLFPMYDVYSMVFGWIYLLALLVPVLWLVWRFELNWQELGITTQNLRKSLIEGLTLGVAGIGCVLALAYCIESVAPSRQWFSRLSHIPITLSIVTYFAHSGIQEFITRGVLQSSLQRCFSDERGFYSIALASAIFGLFHIHFGLFAVAISFVASIFFGWVYLRTYNLVGVTVVHYLLGYIFLSTQAL</sequence>
<keyword evidence="4" id="KW-1185">Reference proteome</keyword>
<gene>
    <name evidence="3" type="ORF">PMH09_12025</name>
</gene>
<accession>A0ABT7BXK0</accession>
<dbReference type="Pfam" id="PF02517">
    <property type="entry name" value="Rce1-like"/>
    <property type="match status" value="1"/>
</dbReference>
<evidence type="ECO:0000259" key="2">
    <source>
        <dbReference type="Pfam" id="PF02517"/>
    </source>
</evidence>
<feature type="transmembrane region" description="Helical" evidence="1">
    <location>
        <begin position="58"/>
        <end position="79"/>
    </location>
</feature>
<evidence type="ECO:0000256" key="1">
    <source>
        <dbReference type="SAM" id="Phobius"/>
    </source>
</evidence>
<feature type="transmembrane region" description="Helical" evidence="1">
    <location>
        <begin position="244"/>
        <end position="262"/>
    </location>
</feature>
<name>A0ABT7BXK0_9CYAN</name>
<keyword evidence="1" id="KW-0472">Membrane</keyword>
<evidence type="ECO:0000313" key="3">
    <source>
        <dbReference type="EMBL" id="MDJ1183912.1"/>
    </source>
</evidence>
<keyword evidence="1" id="KW-0812">Transmembrane</keyword>
<feature type="transmembrane region" description="Helical" evidence="1">
    <location>
        <begin position="130"/>
        <end position="151"/>
    </location>
</feature>
<feature type="transmembrane region" description="Helical" evidence="1">
    <location>
        <begin position="205"/>
        <end position="238"/>
    </location>
</feature>
<proteinExistence type="predicted"/>
<comment type="caution">
    <text evidence="3">The sequence shown here is derived from an EMBL/GenBank/DDBJ whole genome shotgun (WGS) entry which is preliminary data.</text>
</comment>
<protein>
    <submittedName>
        <fullName evidence="3">Type II CAAX endopeptidase family protein</fullName>
    </submittedName>
</protein>
<reference evidence="3 4" key="1">
    <citation type="submission" date="2023-01" db="EMBL/GenBank/DDBJ databases">
        <title>Novel diversity within Roseofilum (Cyanobacteria; Desertifilaceae) from marine benthic mats with descriptions of four novel species.</title>
        <authorList>
            <person name="Wang Y."/>
            <person name="Berthold D.E."/>
            <person name="Hu J."/>
            <person name="Lefler F.W."/>
            <person name="Laughinghouse H.D. IV."/>
        </authorList>
    </citation>
    <scope>NUCLEOTIDE SEQUENCE [LARGE SCALE GENOMIC DNA]</scope>
    <source>
        <strain evidence="3 4">BLCC-M143</strain>
    </source>
</reference>
<feature type="domain" description="CAAX prenyl protease 2/Lysostaphin resistance protein A-like" evidence="2">
    <location>
        <begin position="169"/>
        <end position="257"/>
    </location>
</feature>
<dbReference type="Proteomes" id="UP001232992">
    <property type="component" value="Unassembled WGS sequence"/>
</dbReference>
<keyword evidence="1" id="KW-1133">Transmembrane helix</keyword>
<dbReference type="EMBL" id="JAQOSQ010000011">
    <property type="protein sequence ID" value="MDJ1183912.1"/>
    <property type="molecule type" value="Genomic_DNA"/>
</dbReference>
<organism evidence="3 4">
    <name type="scientific">Roseofilum casamattae BLCC-M143</name>
    <dbReference type="NCBI Taxonomy" id="3022442"/>
    <lineage>
        <taxon>Bacteria</taxon>
        <taxon>Bacillati</taxon>
        <taxon>Cyanobacteriota</taxon>
        <taxon>Cyanophyceae</taxon>
        <taxon>Desertifilales</taxon>
        <taxon>Desertifilaceae</taxon>
        <taxon>Roseofilum</taxon>
        <taxon>Roseofilum casamattae</taxon>
    </lineage>
</organism>
<dbReference type="InterPro" id="IPR003675">
    <property type="entry name" value="Rce1/LyrA-like_dom"/>
</dbReference>
<feature type="transmembrane region" description="Helical" evidence="1">
    <location>
        <begin position="91"/>
        <end position="110"/>
    </location>
</feature>